<reference evidence="3 4" key="1">
    <citation type="submission" date="2024-06" db="EMBL/GenBank/DDBJ databases">
        <title>The Natural Products Discovery Center: Release of the First 8490 Sequenced Strains for Exploring Actinobacteria Biosynthetic Diversity.</title>
        <authorList>
            <person name="Kalkreuter E."/>
            <person name="Kautsar S.A."/>
            <person name="Yang D."/>
            <person name="Bader C.D."/>
            <person name="Teijaro C.N."/>
            <person name="Fluegel L."/>
            <person name="Davis C.M."/>
            <person name="Simpson J.R."/>
            <person name="Lauterbach L."/>
            <person name="Steele A.D."/>
            <person name="Gui C."/>
            <person name="Meng S."/>
            <person name="Li G."/>
            <person name="Viehrig K."/>
            <person name="Ye F."/>
            <person name="Su P."/>
            <person name="Kiefer A.F."/>
            <person name="Nichols A."/>
            <person name="Cepeda A.J."/>
            <person name="Yan W."/>
            <person name="Fan B."/>
            <person name="Jiang Y."/>
            <person name="Adhikari A."/>
            <person name="Zheng C.-J."/>
            <person name="Schuster L."/>
            <person name="Cowan T.M."/>
            <person name="Smanski M.J."/>
            <person name="Chevrette M.G."/>
            <person name="De Carvalho L.P.S."/>
            <person name="Shen B."/>
        </authorList>
    </citation>
    <scope>NUCLEOTIDE SEQUENCE [LARGE SCALE GENOMIC DNA]</scope>
    <source>
        <strain evidence="3 4">NPDC000632</strain>
    </source>
</reference>
<keyword evidence="4" id="KW-1185">Reference proteome</keyword>
<gene>
    <name evidence="3" type="ORF">ABT322_14745</name>
</gene>
<name>A0ABV1VEU2_9ACTN</name>
<organism evidence="3 4">
    <name type="scientific">Streptomyces flaveolus</name>
    <dbReference type="NCBI Taxonomy" id="67297"/>
    <lineage>
        <taxon>Bacteria</taxon>
        <taxon>Bacillati</taxon>
        <taxon>Actinomycetota</taxon>
        <taxon>Actinomycetes</taxon>
        <taxon>Kitasatosporales</taxon>
        <taxon>Streptomycetaceae</taxon>
        <taxon>Streptomyces</taxon>
    </lineage>
</organism>
<dbReference type="InterPro" id="IPR034768">
    <property type="entry name" value="4FE4S_WBL"/>
</dbReference>
<evidence type="ECO:0000313" key="3">
    <source>
        <dbReference type="EMBL" id="MER6905012.1"/>
    </source>
</evidence>
<accession>A0ABV1VEU2</accession>
<sequence>MPPTHCPDPDPRFPFPHSPVPTRCQKEPATFNFAVGDRSGESRAATEQRLAKARRVCSGCPIVEICLRWALVNKPHQGRYLRGHYPRPAHRTAQAHHGPART</sequence>
<dbReference type="PROSITE" id="PS51674">
    <property type="entry name" value="4FE4S_WBL"/>
    <property type="match status" value="1"/>
</dbReference>
<evidence type="ECO:0000313" key="4">
    <source>
        <dbReference type="Proteomes" id="UP001490330"/>
    </source>
</evidence>
<dbReference type="Proteomes" id="UP001490330">
    <property type="component" value="Unassembled WGS sequence"/>
</dbReference>
<feature type="region of interest" description="Disordered" evidence="1">
    <location>
        <begin position="82"/>
        <end position="102"/>
    </location>
</feature>
<dbReference type="EMBL" id="JBEPCV010000012">
    <property type="protein sequence ID" value="MER6905012.1"/>
    <property type="molecule type" value="Genomic_DNA"/>
</dbReference>
<protein>
    <submittedName>
        <fullName evidence="3">WhiB family transcriptional regulator</fullName>
    </submittedName>
</protein>
<comment type="caution">
    <text evidence="3">The sequence shown here is derived from an EMBL/GenBank/DDBJ whole genome shotgun (WGS) entry which is preliminary data.</text>
</comment>
<dbReference type="RefSeq" id="WP_350716644.1">
    <property type="nucleotide sequence ID" value="NZ_JBEPCO010000005.1"/>
</dbReference>
<evidence type="ECO:0000256" key="1">
    <source>
        <dbReference type="SAM" id="MobiDB-lite"/>
    </source>
</evidence>
<feature type="compositionally biased region" description="Pro residues" evidence="1">
    <location>
        <begin position="1"/>
        <end position="19"/>
    </location>
</feature>
<feature type="region of interest" description="Disordered" evidence="1">
    <location>
        <begin position="1"/>
        <end position="21"/>
    </location>
</feature>
<proteinExistence type="predicted"/>
<evidence type="ECO:0000259" key="2">
    <source>
        <dbReference type="PROSITE" id="PS51674"/>
    </source>
</evidence>
<dbReference type="Pfam" id="PF02467">
    <property type="entry name" value="Whib"/>
    <property type="match status" value="1"/>
</dbReference>
<feature type="domain" description="4Fe-4S Wbl-type" evidence="2">
    <location>
        <begin position="23"/>
        <end position="91"/>
    </location>
</feature>